<dbReference type="STRING" id="1817813.A2008_00245"/>
<evidence type="ECO:0000313" key="3">
    <source>
        <dbReference type="Proteomes" id="UP000178735"/>
    </source>
</evidence>
<dbReference type="Pfam" id="PF00037">
    <property type="entry name" value="Fer4"/>
    <property type="match status" value="1"/>
</dbReference>
<reference evidence="2 3" key="1">
    <citation type="journal article" date="2016" name="Nat. Commun.">
        <title>Thousands of microbial genomes shed light on interconnected biogeochemical processes in an aquifer system.</title>
        <authorList>
            <person name="Anantharaman K."/>
            <person name="Brown C.T."/>
            <person name="Hug L.A."/>
            <person name="Sharon I."/>
            <person name="Castelle C.J."/>
            <person name="Probst A.J."/>
            <person name="Thomas B.C."/>
            <person name="Singh A."/>
            <person name="Wilkins M.J."/>
            <person name="Karaoz U."/>
            <person name="Brodie E.L."/>
            <person name="Williams K.H."/>
            <person name="Hubbard S.S."/>
            <person name="Banfield J.F."/>
        </authorList>
    </citation>
    <scope>NUCLEOTIDE SEQUENCE [LARGE SCALE GENOMIC DNA]</scope>
</reference>
<protein>
    <recommendedName>
        <fullName evidence="1">4Fe-4S ferredoxin-type domain-containing protein</fullName>
    </recommendedName>
</protein>
<dbReference type="AlphaFoldDB" id="A0A1F7WH72"/>
<accession>A0A1F7WH72</accession>
<comment type="caution">
    <text evidence="2">The sequence shown here is derived from an EMBL/GenBank/DDBJ whole genome shotgun (WGS) entry which is preliminary data.</text>
</comment>
<dbReference type="PROSITE" id="PS51379">
    <property type="entry name" value="4FE4S_FER_2"/>
    <property type="match status" value="1"/>
</dbReference>
<evidence type="ECO:0000313" key="2">
    <source>
        <dbReference type="EMBL" id="OGM01538.1"/>
    </source>
</evidence>
<feature type="domain" description="4Fe-4S ferredoxin-type" evidence="1">
    <location>
        <begin position="37"/>
        <end position="66"/>
    </location>
</feature>
<dbReference type="SUPFAM" id="SSF54862">
    <property type="entry name" value="4Fe-4S ferredoxins"/>
    <property type="match status" value="1"/>
</dbReference>
<proteinExistence type="predicted"/>
<gene>
    <name evidence="2" type="ORF">A2008_00245</name>
</gene>
<organism evidence="2 3">
    <name type="scientific">Candidatus Wallbacteria bacterium GWC2_49_35</name>
    <dbReference type="NCBI Taxonomy" id="1817813"/>
    <lineage>
        <taxon>Bacteria</taxon>
        <taxon>Candidatus Walliibacteriota</taxon>
    </lineage>
</organism>
<name>A0A1F7WH72_9BACT</name>
<dbReference type="Gene3D" id="3.30.70.20">
    <property type="match status" value="1"/>
</dbReference>
<sequence>MELTPVKKISDSNKDLCMQCGNCKRCPYLAISYAKDGFPVTDPEKCVGCSICSQKCFAGAITMRTRTKKELAALKEC</sequence>
<evidence type="ECO:0000259" key="1">
    <source>
        <dbReference type="PROSITE" id="PS51379"/>
    </source>
</evidence>
<dbReference type="InterPro" id="IPR017896">
    <property type="entry name" value="4Fe4S_Fe-S-bd"/>
</dbReference>
<dbReference type="EMBL" id="MGFH01000234">
    <property type="protein sequence ID" value="OGM01538.1"/>
    <property type="molecule type" value="Genomic_DNA"/>
</dbReference>
<dbReference type="Proteomes" id="UP000178735">
    <property type="component" value="Unassembled WGS sequence"/>
</dbReference>